<dbReference type="SUPFAM" id="SSF46785">
    <property type="entry name" value="Winged helix' DNA-binding domain"/>
    <property type="match status" value="1"/>
</dbReference>
<dbReference type="PANTHER" id="PTHR30154:SF53">
    <property type="entry name" value="HTH-TYPE TRANSCRIPTIONAL REGULATOR LRPC"/>
    <property type="match status" value="1"/>
</dbReference>
<dbReference type="Pfam" id="PF01037">
    <property type="entry name" value="AsnC_trans_reg"/>
    <property type="match status" value="1"/>
</dbReference>
<dbReference type="InterPro" id="IPR036388">
    <property type="entry name" value="WH-like_DNA-bd_sf"/>
</dbReference>
<evidence type="ECO:0000313" key="5">
    <source>
        <dbReference type="EMBL" id="GEO07807.1"/>
    </source>
</evidence>
<dbReference type="Proteomes" id="UP000321513">
    <property type="component" value="Unassembled WGS sequence"/>
</dbReference>
<dbReference type="GO" id="GO:0043565">
    <property type="term" value="F:sequence-specific DNA binding"/>
    <property type="evidence" value="ECO:0007669"/>
    <property type="project" value="InterPro"/>
</dbReference>
<dbReference type="InterPro" id="IPR011991">
    <property type="entry name" value="ArsR-like_HTH"/>
</dbReference>
<dbReference type="InterPro" id="IPR000485">
    <property type="entry name" value="AsnC-type_HTH_dom"/>
</dbReference>
<dbReference type="CDD" id="cd00090">
    <property type="entry name" value="HTH_ARSR"/>
    <property type="match status" value="1"/>
</dbReference>
<keyword evidence="1" id="KW-0805">Transcription regulation</keyword>
<dbReference type="PANTHER" id="PTHR30154">
    <property type="entry name" value="LEUCINE-RESPONSIVE REGULATORY PROTEIN"/>
    <property type="match status" value="1"/>
</dbReference>
<dbReference type="Pfam" id="PF13412">
    <property type="entry name" value="HTH_24"/>
    <property type="match status" value="1"/>
</dbReference>
<dbReference type="FunFam" id="1.10.10.10:FF:000186">
    <property type="entry name" value="AsnC family transcriptional regulator"/>
    <property type="match status" value="1"/>
</dbReference>
<dbReference type="InterPro" id="IPR019885">
    <property type="entry name" value="Tscrpt_reg_HTH_AsnC-type_CS"/>
</dbReference>
<dbReference type="SUPFAM" id="SSF54909">
    <property type="entry name" value="Dimeric alpha+beta barrel"/>
    <property type="match status" value="1"/>
</dbReference>
<comment type="caution">
    <text evidence="5">The sequence shown here is derived from an EMBL/GenBank/DDBJ whole genome shotgun (WGS) entry which is preliminary data.</text>
</comment>
<dbReference type="PROSITE" id="PS50956">
    <property type="entry name" value="HTH_ASNC_2"/>
    <property type="match status" value="1"/>
</dbReference>
<keyword evidence="6" id="KW-1185">Reference proteome</keyword>
<name>A0A512B7L5_9BACT</name>
<dbReference type="GO" id="GO:0006355">
    <property type="term" value="P:regulation of DNA-templated transcription"/>
    <property type="evidence" value="ECO:0007669"/>
    <property type="project" value="UniProtKB-ARBA"/>
</dbReference>
<keyword evidence="3" id="KW-0804">Transcription</keyword>
<reference evidence="5 6" key="1">
    <citation type="submission" date="2019-07" db="EMBL/GenBank/DDBJ databases">
        <title>Whole genome shotgun sequence of Segetibacter aerophilus NBRC 106135.</title>
        <authorList>
            <person name="Hosoyama A."/>
            <person name="Uohara A."/>
            <person name="Ohji S."/>
            <person name="Ichikawa N."/>
        </authorList>
    </citation>
    <scope>NUCLEOTIDE SEQUENCE [LARGE SCALE GENOMIC DNA]</scope>
    <source>
        <strain evidence="5 6">NBRC 106135</strain>
    </source>
</reference>
<dbReference type="OrthoDB" id="9800326at2"/>
<evidence type="ECO:0000256" key="3">
    <source>
        <dbReference type="ARBA" id="ARBA00023163"/>
    </source>
</evidence>
<dbReference type="Gene3D" id="1.10.10.10">
    <property type="entry name" value="Winged helix-like DNA-binding domain superfamily/Winged helix DNA-binding domain"/>
    <property type="match status" value="1"/>
</dbReference>
<dbReference type="SMART" id="SM00344">
    <property type="entry name" value="HTH_ASNC"/>
    <property type="match status" value="1"/>
</dbReference>
<dbReference type="Gene3D" id="3.30.70.920">
    <property type="match status" value="1"/>
</dbReference>
<dbReference type="AlphaFoldDB" id="A0A512B7L5"/>
<dbReference type="InterPro" id="IPR019888">
    <property type="entry name" value="Tscrpt_reg_AsnC-like"/>
</dbReference>
<accession>A0A512B7L5</accession>
<dbReference type="PROSITE" id="PS00519">
    <property type="entry name" value="HTH_ASNC_1"/>
    <property type="match status" value="1"/>
</dbReference>
<evidence type="ECO:0000313" key="6">
    <source>
        <dbReference type="Proteomes" id="UP000321513"/>
    </source>
</evidence>
<dbReference type="GO" id="GO:0005829">
    <property type="term" value="C:cytosol"/>
    <property type="evidence" value="ECO:0007669"/>
    <property type="project" value="TreeGrafter"/>
</dbReference>
<organism evidence="5 6">
    <name type="scientific">Segetibacter aerophilus</name>
    <dbReference type="NCBI Taxonomy" id="670293"/>
    <lineage>
        <taxon>Bacteria</taxon>
        <taxon>Pseudomonadati</taxon>
        <taxon>Bacteroidota</taxon>
        <taxon>Chitinophagia</taxon>
        <taxon>Chitinophagales</taxon>
        <taxon>Chitinophagaceae</taxon>
        <taxon>Segetibacter</taxon>
    </lineage>
</organism>
<dbReference type="InterPro" id="IPR011008">
    <property type="entry name" value="Dimeric_a/b-barrel"/>
</dbReference>
<protein>
    <submittedName>
        <fullName evidence="5">AsnC family transcriptional regulator</fullName>
    </submittedName>
</protein>
<evidence type="ECO:0000256" key="1">
    <source>
        <dbReference type="ARBA" id="ARBA00023015"/>
    </source>
</evidence>
<dbReference type="PRINTS" id="PR00033">
    <property type="entry name" value="HTHASNC"/>
</dbReference>
<proteinExistence type="predicted"/>
<dbReference type="InterPro" id="IPR019887">
    <property type="entry name" value="Tscrpt_reg_AsnC/Lrp_C"/>
</dbReference>
<evidence type="ECO:0000259" key="4">
    <source>
        <dbReference type="PROSITE" id="PS50956"/>
    </source>
</evidence>
<keyword evidence="2" id="KW-0238">DNA-binding</keyword>
<feature type="domain" description="HTH asnC-type" evidence="4">
    <location>
        <begin position="13"/>
        <end position="74"/>
    </location>
</feature>
<evidence type="ECO:0000256" key="2">
    <source>
        <dbReference type="ARBA" id="ARBA00023125"/>
    </source>
</evidence>
<dbReference type="GO" id="GO:0043200">
    <property type="term" value="P:response to amino acid"/>
    <property type="evidence" value="ECO:0007669"/>
    <property type="project" value="TreeGrafter"/>
</dbReference>
<dbReference type="InterPro" id="IPR036390">
    <property type="entry name" value="WH_DNA-bd_sf"/>
</dbReference>
<dbReference type="EMBL" id="BJYT01000001">
    <property type="protein sequence ID" value="GEO07807.1"/>
    <property type="molecule type" value="Genomic_DNA"/>
</dbReference>
<sequence>MFIMAKELVNKGLDDFNWKILQELQMNARITIVEIGKRIGLSAPAVAERIKKLEEEGYIKGYRTVVDYDKLGLSVPVLIHYKATKISHSDMIKMVDKMPEVMEWYGITGTHCSMLKVIVASTKELENIIERLQEFGETSTSIILSSNTDAKVVSKK</sequence>
<gene>
    <name evidence="5" type="ORF">SAE01_03030</name>
</gene>